<comment type="caution">
    <text evidence="3">The sequence shown here is derived from an EMBL/GenBank/DDBJ whole genome shotgun (WGS) entry which is preliminary data.</text>
</comment>
<protein>
    <submittedName>
        <fullName evidence="3">Inositol 2-dehydrogenase/D-chiro-inositol 3-dehydrogenase</fullName>
        <ecNumber evidence="3">1.1.1.369</ecNumber>
    </submittedName>
</protein>
<dbReference type="InterPro" id="IPR000683">
    <property type="entry name" value="Gfo/Idh/MocA-like_OxRdtase_N"/>
</dbReference>
<dbReference type="Pfam" id="PF22725">
    <property type="entry name" value="GFO_IDH_MocA_C3"/>
    <property type="match status" value="1"/>
</dbReference>
<evidence type="ECO:0000313" key="3">
    <source>
        <dbReference type="EMBL" id="CAG7644326.1"/>
    </source>
</evidence>
<dbReference type="GO" id="GO:0016491">
    <property type="term" value="F:oxidoreductase activity"/>
    <property type="evidence" value="ECO:0007669"/>
    <property type="project" value="UniProtKB-KW"/>
</dbReference>
<dbReference type="Pfam" id="PF01408">
    <property type="entry name" value="GFO_IDH_MocA"/>
    <property type="match status" value="1"/>
</dbReference>
<dbReference type="AlphaFoldDB" id="A0A916K7N9"/>
<proteinExistence type="predicted"/>
<evidence type="ECO:0000313" key="4">
    <source>
        <dbReference type="Proteomes" id="UP000693672"/>
    </source>
</evidence>
<feature type="domain" description="GFO/IDH/MocA-like oxidoreductase" evidence="2">
    <location>
        <begin position="130"/>
        <end position="256"/>
    </location>
</feature>
<name>A0A916K7N9_9BACL</name>
<evidence type="ECO:0000259" key="2">
    <source>
        <dbReference type="Pfam" id="PF22725"/>
    </source>
</evidence>
<evidence type="ECO:0000259" key="1">
    <source>
        <dbReference type="Pfam" id="PF01408"/>
    </source>
</evidence>
<gene>
    <name evidence="3" type="primary">iolG_30</name>
    <name evidence="3" type="ORF">PAESOLCIP111_04666</name>
</gene>
<keyword evidence="4" id="KW-1185">Reference proteome</keyword>
<dbReference type="InterPro" id="IPR051450">
    <property type="entry name" value="Gfo/Idh/MocA_Oxidoreductases"/>
</dbReference>
<dbReference type="RefSeq" id="WP_246627603.1">
    <property type="nucleotide sequence ID" value="NZ_CAJVAS010000027.1"/>
</dbReference>
<reference evidence="3" key="1">
    <citation type="submission" date="2021-06" db="EMBL/GenBank/DDBJ databases">
        <authorList>
            <person name="Criscuolo A."/>
        </authorList>
    </citation>
    <scope>NUCLEOTIDE SEQUENCE</scope>
    <source>
        <strain evidence="3">CIP111600</strain>
    </source>
</reference>
<organism evidence="3 4">
    <name type="scientific">Paenibacillus solanacearum</name>
    <dbReference type="NCBI Taxonomy" id="2048548"/>
    <lineage>
        <taxon>Bacteria</taxon>
        <taxon>Bacillati</taxon>
        <taxon>Bacillota</taxon>
        <taxon>Bacilli</taxon>
        <taxon>Bacillales</taxon>
        <taxon>Paenibacillaceae</taxon>
        <taxon>Paenibacillus</taxon>
    </lineage>
</organism>
<keyword evidence="3" id="KW-0560">Oxidoreductase</keyword>
<feature type="domain" description="Gfo/Idh/MocA-like oxidoreductase N-terminal" evidence="1">
    <location>
        <begin position="5"/>
        <end position="110"/>
    </location>
</feature>
<dbReference type="EMBL" id="CAJVAS010000027">
    <property type="protein sequence ID" value="CAG7644326.1"/>
    <property type="molecule type" value="Genomic_DNA"/>
</dbReference>
<accession>A0A916K7N9</accession>
<dbReference type="GO" id="GO:0000166">
    <property type="term" value="F:nucleotide binding"/>
    <property type="evidence" value="ECO:0007669"/>
    <property type="project" value="InterPro"/>
</dbReference>
<dbReference type="Proteomes" id="UP000693672">
    <property type="component" value="Unassembled WGS sequence"/>
</dbReference>
<sequence length="340" mass="37733">MPYPFAIIGCQHGHISTFIREMLDRGHSCSGIYDAGNPKLARMFSERYGIPLVDEVETLLDSSVQIIGSSAINNEKIDIIEMCERYGKHVMVDKPIVTGRAGLERLEAVIERGTIQVGMLLTERFRPAVHALKQKIAAGELGDIVSISMRKPHNLKPASRHAWHFSSETNGGIIVDLFIHDFDLLRWLTGREIVSVQSMKTKNMLPEYPTFYDTACAQIQLEGGIIGQLYADWHTPGKSWTWGDCRIFVSGTAGCAELRMNGDPAVSAKEELLFRITHDEPFGKVEPEIVPVTVSGDFLRRIEGQPGIITHRDVLLASRASVEADENAVVIDNTATVHTK</sequence>
<dbReference type="InterPro" id="IPR055170">
    <property type="entry name" value="GFO_IDH_MocA-like_dom"/>
</dbReference>
<dbReference type="PANTHER" id="PTHR43377">
    <property type="entry name" value="BILIVERDIN REDUCTASE A"/>
    <property type="match status" value="1"/>
</dbReference>
<dbReference type="PANTHER" id="PTHR43377:SF1">
    <property type="entry name" value="BILIVERDIN REDUCTASE A"/>
    <property type="match status" value="1"/>
</dbReference>
<dbReference type="EC" id="1.1.1.369" evidence="3"/>